<keyword evidence="3" id="KW-0539">Nucleus</keyword>
<proteinExistence type="predicted"/>
<name>A0A182SNV3_9DIPT</name>
<evidence type="ECO:0000259" key="4">
    <source>
        <dbReference type="Pfam" id="PF05843"/>
    </source>
</evidence>
<dbReference type="GO" id="GO:0005634">
    <property type="term" value="C:nucleus"/>
    <property type="evidence" value="ECO:0007669"/>
    <property type="project" value="UniProtKB-SubCell"/>
</dbReference>
<dbReference type="GO" id="GO:0003729">
    <property type="term" value="F:mRNA binding"/>
    <property type="evidence" value="ECO:0007669"/>
    <property type="project" value="TreeGrafter"/>
</dbReference>
<dbReference type="EnsemblMetazoa" id="AMAM010473-RA">
    <property type="protein sequence ID" value="AMAM010473-PA"/>
    <property type="gene ID" value="AMAM010473"/>
</dbReference>
<sequence length="125" mass="15231">MTQQLKDQLKFDIVECREWGHERLVRAQQTVEIRPFDVESWSLLVREGQSRHVNEVRSLYESLVCVFPTTARYWKVYIEQEMKYRNYERVEKLFQRCLVKILNIDLWKLYLTYVKETKAGLSTHK</sequence>
<dbReference type="Proteomes" id="UP000075901">
    <property type="component" value="Unassembled WGS sequence"/>
</dbReference>
<dbReference type="PANTHER" id="PTHR19980">
    <property type="entry name" value="RNA CLEAVAGE STIMULATION FACTOR"/>
    <property type="match status" value="1"/>
</dbReference>
<keyword evidence="6" id="KW-1185">Reference proteome</keyword>
<reference evidence="6" key="1">
    <citation type="submission" date="2013-09" db="EMBL/GenBank/DDBJ databases">
        <title>The Genome Sequence of Anopheles maculatus species B.</title>
        <authorList>
            <consortium name="The Broad Institute Genomics Platform"/>
            <person name="Neafsey D.E."/>
            <person name="Besansky N."/>
            <person name="Howell P."/>
            <person name="Walton C."/>
            <person name="Young S.K."/>
            <person name="Zeng Q."/>
            <person name="Gargeya S."/>
            <person name="Fitzgerald M."/>
            <person name="Haas B."/>
            <person name="Abouelleil A."/>
            <person name="Allen A.W."/>
            <person name="Alvarado L."/>
            <person name="Arachchi H.M."/>
            <person name="Berlin A.M."/>
            <person name="Chapman S.B."/>
            <person name="Gainer-Dewar J."/>
            <person name="Goldberg J."/>
            <person name="Griggs A."/>
            <person name="Gujja S."/>
            <person name="Hansen M."/>
            <person name="Howarth C."/>
            <person name="Imamovic A."/>
            <person name="Ireland A."/>
            <person name="Larimer J."/>
            <person name="McCowan C."/>
            <person name="Murphy C."/>
            <person name="Pearson M."/>
            <person name="Poon T.W."/>
            <person name="Priest M."/>
            <person name="Roberts A."/>
            <person name="Saif S."/>
            <person name="Shea T."/>
            <person name="Sisk P."/>
            <person name="Sykes S."/>
            <person name="Wortman J."/>
            <person name="Nusbaum C."/>
            <person name="Birren B."/>
        </authorList>
    </citation>
    <scope>NUCLEOTIDE SEQUENCE [LARGE SCALE GENOMIC DNA]</scope>
    <source>
        <strain evidence="6">maculatus3</strain>
    </source>
</reference>
<keyword evidence="2" id="KW-0677">Repeat</keyword>
<dbReference type="PANTHER" id="PTHR19980:SF0">
    <property type="entry name" value="CLEAVAGE STIMULATION FACTOR SUBUNIT 3"/>
    <property type="match status" value="1"/>
</dbReference>
<dbReference type="GO" id="GO:0031124">
    <property type="term" value="P:mRNA 3'-end processing"/>
    <property type="evidence" value="ECO:0007669"/>
    <property type="project" value="InterPro"/>
</dbReference>
<evidence type="ECO:0000313" key="5">
    <source>
        <dbReference type="EnsemblMetazoa" id="AMAM010473-PA"/>
    </source>
</evidence>
<dbReference type="SMART" id="SM00386">
    <property type="entry name" value="HAT"/>
    <property type="match status" value="2"/>
</dbReference>
<dbReference type="Pfam" id="PF05843">
    <property type="entry name" value="Suf"/>
    <property type="match status" value="1"/>
</dbReference>
<feature type="domain" description="Suppressor of forked" evidence="4">
    <location>
        <begin position="25"/>
        <end position="119"/>
    </location>
</feature>
<evidence type="ECO:0000313" key="6">
    <source>
        <dbReference type="Proteomes" id="UP000075901"/>
    </source>
</evidence>
<dbReference type="SUPFAM" id="SSF48452">
    <property type="entry name" value="TPR-like"/>
    <property type="match status" value="1"/>
</dbReference>
<dbReference type="InterPro" id="IPR045243">
    <property type="entry name" value="Rna14-like"/>
</dbReference>
<dbReference type="InterPro" id="IPR003107">
    <property type="entry name" value="HAT"/>
</dbReference>
<dbReference type="InterPro" id="IPR011990">
    <property type="entry name" value="TPR-like_helical_dom_sf"/>
</dbReference>
<protein>
    <recommendedName>
        <fullName evidence="4">Suppressor of forked domain-containing protein</fullName>
    </recommendedName>
</protein>
<organism evidence="5 6">
    <name type="scientific">Anopheles maculatus</name>
    <dbReference type="NCBI Taxonomy" id="74869"/>
    <lineage>
        <taxon>Eukaryota</taxon>
        <taxon>Metazoa</taxon>
        <taxon>Ecdysozoa</taxon>
        <taxon>Arthropoda</taxon>
        <taxon>Hexapoda</taxon>
        <taxon>Insecta</taxon>
        <taxon>Pterygota</taxon>
        <taxon>Neoptera</taxon>
        <taxon>Endopterygota</taxon>
        <taxon>Diptera</taxon>
        <taxon>Nematocera</taxon>
        <taxon>Culicoidea</taxon>
        <taxon>Culicidae</taxon>
        <taxon>Anophelinae</taxon>
        <taxon>Anopheles</taxon>
        <taxon>Anopheles maculatus group</taxon>
    </lineage>
</organism>
<reference evidence="5" key="2">
    <citation type="submission" date="2020-05" db="UniProtKB">
        <authorList>
            <consortium name="EnsemblMetazoa"/>
        </authorList>
    </citation>
    <scope>IDENTIFICATION</scope>
    <source>
        <strain evidence="5">maculatus3</strain>
    </source>
</reference>
<dbReference type="InterPro" id="IPR008847">
    <property type="entry name" value="Suf"/>
</dbReference>
<comment type="subcellular location">
    <subcellularLocation>
        <location evidence="1">Nucleus</location>
    </subcellularLocation>
</comment>
<evidence type="ECO:0000256" key="1">
    <source>
        <dbReference type="ARBA" id="ARBA00004123"/>
    </source>
</evidence>
<dbReference type="AlphaFoldDB" id="A0A182SNV3"/>
<evidence type="ECO:0000256" key="2">
    <source>
        <dbReference type="ARBA" id="ARBA00022737"/>
    </source>
</evidence>
<dbReference type="Gene3D" id="1.25.40.1040">
    <property type="match status" value="1"/>
</dbReference>
<accession>A0A182SNV3</accession>
<evidence type="ECO:0000256" key="3">
    <source>
        <dbReference type="ARBA" id="ARBA00023242"/>
    </source>
</evidence>
<dbReference type="VEuPathDB" id="VectorBase:AMAM010473"/>